<dbReference type="Gene3D" id="3.30.2310.20">
    <property type="entry name" value="RelE-like"/>
    <property type="match status" value="1"/>
</dbReference>
<dbReference type="SUPFAM" id="SSF143011">
    <property type="entry name" value="RelE-like"/>
    <property type="match status" value="1"/>
</dbReference>
<dbReference type="EMBL" id="QEOB01000013">
    <property type="protein sequence ID" value="PVX78889.1"/>
    <property type="molecule type" value="Genomic_DNA"/>
</dbReference>
<dbReference type="Pfam" id="PF05015">
    <property type="entry name" value="HigB-like_toxin"/>
    <property type="match status" value="1"/>
</dbReference>
<dbReference type="PANTHER" id="PTHR40266:SF2">
    <property type="entry name" value="TOXIN HIGB-1"/>
    <property type="match status" value="1"/>
</dbReference>
<reference evidence="1 2" key="1">
    <citation type="submission" date="2018-05" db="EMBL/GenBank/DDBJ databases">
        <title>Genomic Encyclopedia of Type Strains, Phase IV (KMG-V): Genome sequencing to study the core and pangenomes of soil and plant-associated prokaryotes.</title>
        <authorList>
            <person name="Whitman W."/>
        </authorList>
    </citation>
    <scope>NUCLEOTIDE SEQUENCE [LARGE SCALE GENOMIC DNA]</scope>
    <source>
        <strain evidence="1 2">SCZa-39</strain>
    </source>
</reference>
<dbReference type="InterPro" id="IPR035093">
    <property type="entry name" value="RelE/ParE_toxin_dom_sf"/>
</dbReference>
<sequence length="100" mass="11620">MALCFGMAIQNFYDRETALIWSGARSRRLPAEIQQVARRKLRMLNAAQDLADLRIPPANRLEALRGERAGQHSIRINDQWRICFEWHGGHAHDVEIVDYH</sequence>
<organism evidence="1 2">
    <name type="scientific">Paraburkholderia unamae</name>
    <dbReference type="NCBI Taxonomy" id="219649"/>
    <lineage>
        <taxon>Bacteria</taxon>
        <taxon>Pseudomonadati</taxon>
        <taxon>Pseudomonadota</taxon>
        <taxon>Betaproteobacteria</taxon>
        <taxon>Burkholderiales</taxon>
        <taxon>Burkholderiaceae</taxon>
        <taxon>Paraburkholderia</taxon>
    </lineage>
</organism>
<proteinExistence type="predicted"/>
<dbReference type="PANTHER" id="PTHR40266">
    <property type="entry name" value="TOXIN HIGB-1"/>
    <property type="match status" value="1"/>
</dbReference>
<evidence type="ECO:0000313" key="1">
    <source>
        <dbReference type="EMBL" id="PVX78889.1"/>
    </source>
</evidence>
<dbReference type="InterPro" id="IPR007711">
    <property type="entry name" value="HigB-1"/>
</dbReference>
<evidence type="ECO:0000313" key="2">
    <source>
        <dbReference type="Proteomes" id="UP000245712"/>
    </source>
</evidence>
<accession>A0ABX5KH75</accession>
<comment type="caution">
    <text evidence="1">The sequence shown here is derived from an EMBL/GenBank/DDBJ whole genome shotgun (WGS) entry which is preliminary data.</text>
</comment>
<gene>
    <name evidence="1" type="ORF">C7402_113162</name>
</gene>
<name>A0ABX5KH75_9BURK</name>
<keyword evidence="2" id="KW-1185">Reference proteome</keyword>
<dbReference type="Proteomes" id="UP000245712">
    <property type="component" value="Unassembled WGS sequence"/>
</dbReference>
<protein>
    <submittedName>
        <fullName evidence="1">Proteic killer suppression protein</fullName>
    </submittedName>
</protein>